<protein>
    <recommendedName>
        <fullName evidence="4">ABC transporter permease subunit</fullName>
    </recommendedName>
</protein>
<keyword evidence="1" id="KW-0812">Transmembrane</keyword>
<accession>A0A6I1MKI0</accession>
<sequence length="238" mass="27259">MDLIRIEFMKVKKFSLVLLSILAPIPAILFSVKLYSNLSRNSQELNGTEIFMNLSWAMYVGMFLPMLIMYVVCSISKIENANNGWRQLMMLPMKKWKIYFSKSIINILIIGISLISFFIMCIIASYILSGEVDFQVIIIKKLIEIFITIIPTILVLFIISRNFRTLIVPIGVGTLLILSSALFVQSNYWIYAPWTYPLAVSMGSLSEKEICMVLIISMSLSIILFLGDLFRFIHKDVI</sequence>
<dbReference type="EMBL" id="WHJC01000029">
    <property type="protein sequence ID" value="MPQ42948.1"/>
    <property type="molecule type" value="Genomic_DNA"/>
</dbReference>
<evidence type="ECO:0000313" key="3">
    <source>
        <dbReference type="Proteomes" id="UP000430345"/>
    </source>
</evidence>
<dbReference type="CDD" id="cd21809">
    <property type="entry name" value="ABC-2_lan_permease-like"/>
    <property type="match status" value="1"/>
</dbReference>
<keyword evidence="1" id="KW-1133">Transmembrane helix</keyword>
<evidence type="ECO:0008006" key="4">
    <source>
        <dbReference type="Google" id="ProtNLM"/>
    </source>
</evidence>
<evidence type="ECO:0000256" key="1">
    <source>
        <dbReference type="SAM" id="Phobius"/>
    </source>
</evidence>
<dbReference type="RefSeq" id="WP_152888031.1">
    <property type="nucleotide sequence ID" value="NZ_WHJC01000029.1"/>
</dbReference>
<keyword evidence="3" id="KW-1185">Reference proteome</keyword>
<feature type="transmembrane region" description="Helical" evidence="1">
    <location>
        <begin position="14"/>
        <end position="36"/>
    </location>
</feature>
<feature type="transmembrane region" description="Helical" evidence="1">
    <location>
        <begin position="166"/>
        <end position="190"/>
    </location>
</feature>
<name>A0A6I1MKI0_9CLOT</name>
<comment type="caution">
    <text evidence="2">The sequence shown here is derived from an EMBL/GenBank/DDBJ whole genome shotgun (WGS) entry which is preliminary data.</text>
</comment>
<gene>
    <name evidence="2" type="ORF">GBZ86_04150</name>
</gene>
<dbReference type="Pfam" id="PF12730">
    <property type="entry name" value="ABC2_membrane_4"/>
    <property type="match status" value="1"/>
</dbReference>
<dbReference type="OrthoDB" id="9781996at2"/>
<feature type="transmembrane region" description="Helical" evidence="1">
    <location>
        <begin position="210"/>
        <end position="230"/>
    </location>
</feature>
<dbReference type="AlphaFoldDB" id="A0A6I1MKI0"/>
<feature type="transmembrane region" description="Helical" evidence="1">
    <location>
        <begin position="99"/>
        <end position="128"/>
    </location>
</feature>
<keyword evidence="1" id="KW-0472">Membrane</keyword>
<feature type="transmembrane region" description="Helical" evidence="1">
    <location>
        <begin position="56"/>
        <end position="78"/>
    </location>
</feature>
<proteinExistence type="predicted"/>
<feature type="transmembrane region" description="Helical" evidence="1">
    <location>
        <begin position="134"/>
        <end position="159"/>
    </location>
</feature>
<dbReference type="Proteomes" id="UP000430345">
    <property type="component" value="Unassembled WGS sequence"/>
</dbReference>
<reference evidence="2 3" key="1">
    <citation type="submission" date="2019-10" db="EMBL/GenBank/DDBJ databases">
        <title>The Genome Sequence of Clostridium tarantellae Isolated from Fish Brain.</title>
        <authorList>
            <person name="Bano L."/>
            <person name="Kiel M."/>
            <person name="Sales G."/>
            <person name="Doxey A.C."/>
            <person name="Mansfield M.J."/>
            <person name="Schiavone M."/>
            <person name="Rossetto O."/>
            <person name="Pirazzini M."/>
            <person name="Dobrindt U."/>
            <person name="Montecucco C."/>
        </authorList>
    </citation>
    <scope>NUCLEOTIDE SEQUENCE [LARGE SCALE GENOMIC DNA]</scope>
    <source>
        <strain evidence="2 3">DSM 3997</strain>
    </source>
</reference>
<organism evidence="2 3">
    <name type="scientific">Clostridium tarantellae</name>
    <dbReference type="NCBI Taxonomy" id="39493"/>
    <lineage>
        <taxon>Bacteria</taxon>
        <taxon>Bacillati</taxon>
        <taxon>Bacillota</taxon>
        <taxon>Clostridia</taxon>
        <taxon>Eubacteriales</taxon>
        <taxon>Clostridiaceae</taxon>
        <taxon>Clostridium</taxon>
    </lineage>
</organism>
<evidence type="ECO:0000313" key="2">
    <source>
        <dbReference type="EMBL" id="MPQ42948.1"/>
    </source>
</evidence>